<name>A0A6G1BX94_9ORYZ</name>
<protein>
    <submittedName>
        <fullName evidence="1">Uncharacterized protein</fullName>
    </submittedName>
</protein>
<keyword evidence="2" id="KW-1185">Reference proteome</keyword>
<accession>A0A6G1BX94</accession>
<gene>
    <name evidence="1" type="ORF">E2562_017348</name>
</gene>
<comment type="caution">
    <text evidence="1">The sequence shown here is derived from an EMBL/GenBank/DDBJ whole genome shotgun (WGS) entry which is preliminary data.</text>
</comment>
<dbReference type="AlphaFoldDB" id="A0A6G1BX94"/>
<sequence length="121" mass="12978">MSARPPKSMIRLSRDNRRLPLQPEDASFCSLRGTGGVDLSNPGACACGGRWRSPAATSTDGGRHSAFSPLLSGVGNVRTPDTWGVFGHPNEGNWLTGPLGLAPLPLAGRRRRVAFKWANLW</sequence>
<evidence type="ECO:0000313" key="2">
    <source>
        <dbReference type="Proteomes" id="UP000479710"/>
    </source>
</evidence>
<organism evidence="1 2">
    <name type="scientific">Oryza meyeriana var. granulata</name>
    <dbReference type="NCBI Taxonomy" id="110450"/>
    <lineage>
        <taxon>Eukaryota</taxon>
        <taxon>Viridiplantae</taxon>
        <taxon>Streptophyta</taxon>
        <taxon>Embryophyta</taxon>
        <taxon>Tracheophyta</taxon>
        <taxon>Spermatophyta</taxon>
        <taxon>Magnoliopsida</taxon>
        <taxon>Liliopsida</taxon>
        <taxon>Poales</taxon>
        <taxon>Poaceae</taxon>
        <taxon>BOP clade</taxon>
        <taxon>Oryzoideae</taxon>
        <taxon>Oryzeae</taxon>
        <taxon>Oryzinae</taxon>
        <taxon>Oryza</taxon>
        <taxon>Oryza meyeriana</taxon>
    </lineage>
</organism>
<reference evidence="1 2" key="1">
    <citation type="submission" date="2019-11" db="EMBL/GenBank/DDBJ databases">
        <title>Whole genome sequence of Oryza granulata.</title>
        <authorList>
            <person name="Li W."/>
        </authorList>
    </citation>
    <scope>NUCLEOTIDE SEQUENCE [LARGE SCALE GENOMIC DNA]</scope>
    <source>
        <strain evidence="2">cv. Menghai</strain>
        <tissue evidence="1">Leaf</tissue>
    </source>
</reference>
<proteinExistence type="predicted"/>
<evidence type="ECO:0000313" key="1">
    <source>
        <dbReference type="EMBL" id="KAF0892629.1"/>
    </source>
</evidence>
<dbReference type="EMBL" id="SPHZ02000011">
    <property type="protein sequence ID" value="KAF0892629.1"/>
    <property type="molecule type" value="Genomic_DNA"/>
</dbReference>
<dbReference type="Proteomes" id="UP000479710">
    <property type="component" value="Unassembled WGS sequence"/>
</dbReference>